<sequence>MFLGHRFVINTLYIGCRKTLQNFNSKNLVPLILGRVLEFFGGLLSDLNVFQYVPPVLYKH</sequence>
<organism evidence="1">
    <name type="scientific">Octopus bimaculoides</name>
    <name type="common">California two-spotted octopus</name>
    <dbReference type="NCBI Taxonomy" id="37653"/>
    <lineage>
        <taxon>Eukaryota</taxon>
        <taxon>Metazoa</taxon>
        <taxon>Spiralia</taxon>
        <taxon>Lophotrochozoa</taxon>
        <taxon>Mollusca</taxon>
        <taxon>Cephalopoda</taxon>
        <taxon>Coleoidea</taxon>
        <taxon>Octopodiformes</taxon>
        <taxon>Octopoda</taxon>
        <taxon>Incirrata</taxon>
        <taxon>Octopodidae</taxon>
        <taxon>Octopus</taxon>
    </lineage>
</organism>
<dbReference type="EMBL" id="KQ427268">
    <property type="protein sequence ID" value="KOF67254.1"/>
    <property type="molecule type" value="Genomic_DNA"/>
</dbReference>
<gene>
    <name evidence="1" type="ORF">OCBIM_22010126mg</name>
</gene>
<accession>A0A0L8FRE2</accession>
<dbReference type="AlphaFoldDB" id="A0A0L8FRE2"/>
<reference evidence="1" key="1">
    <citation type="submission" date="2015-07" db="EMBL/GenBank/DDBJ databases">
        <title>MeaNS - Measles Nucleotide Surveillance Program.</title>
        <authorList>
            <person name="Tran T."/>
            <person name="Druce J."/>
        </authorList>
    </citation>
    <scope>NUCLEOTIDE SEQUENCE</scope>
    <source>
        <strain evidence="1">UCB-OBI-ISO-001</strain>
        <tissue evidence="1">Gonad</tissue>
    </source>
</reference>
<evidence type="ECO:0000313" key="1">
    <source>
        <dbReference type="EMBL" id="KOF67254.1"/>
    </source>
</evidence>
<proteinExistence type="predicted"/>
<name>A0A0L8FRE2_OCTBM</name>
<protein>
    <submittedName>
        <fullName evidence="1">Uncharacterized protein</fullName>
    </submittedName>
</protein>